<keyword evidence="6" id="KW-0969">Cilium</keyword>
<dbReference type="NCBIfam" id="TIGR00205">
    <property type="entry name" value="fliE"/>
    <property type="match status" value="1"/>
</dbReference>
<evidence type="ECO:0000256" key="2">
    <source>
        <dbReference type="ARBA" id="ARBA00009272"/>
    </source>
</evidence>
<keyword evidence="3 4" id="KW-0975">Bacterial flagellum</keyword>
<reference evidence="6 7" key="1">
    <citation type="submission" date="2018-04" db="EMBL/GenBank/DDBJ databases">
        <title>The genome sequence of Caulobacter sp. 736.</title>
        <authorList>
            <person name="Gao J."/>
            <person name="Sun J."/>
        </authorList>
    </citation>
    <scope>NUCLEOTIDE SEQUENCE [LARGE SCALE GENOMIC DNA]</scope>
    <source>
        <strain evidence="6 7">736</strain>
    </source>
</reference>
<comment type="caution">
    <text evidence="6">The sequence shown here is derived from an EMBL/GenBank/DDBJ whole genome shotgun (WGS) entry which is preliminary data.</text>
</comment>
<dbReference type="PANTHER" id="PTHR34653:SF1">
    <property type="entry name" value="FLAGELLAR HOOK-BASAL BODY COMPLEX PROTEIN FLIE"/>
    <property type="match status" value="1"/>
</dbReference>
<gene>
    <name evidence="4 6" type="primary">fliE</name>
    <name evidence="6" type="ORF">DDF65_10995</name>
</gene>
<dbReference type="GO" id="GO:0003774">
    <property type="term" value="F:cytoskeletal motor activity"/>
    <property type="evidence" value="ECO:0007669"/>
    <property type="project" value="InterPro"/>
</dbReference>
<organism evidence="6 7">
    <name type="scientific">Caulobacter radicis</name>
    <dbReference type="NCBI Taxonomy" id="2172650"/>
    <lineage>
        <taxon>Bacteria</taxon>
        <taxon>Pseudomonadati</taxon>
        <taxon>Pseudomonadota</taxon>
        <taxon>Alphaproteobacteria</taxon>
        <taxon>Caulobacterales</taxon>
        <taxon>Caulobacteraceae</taxon>
        <taxon>Caulobacter</taxon>
    </lineage>
</organism>
<dbReference type="Proteomes" id="UP000244913">
    <property type="component" value="Unassembled WGS sequence"/>
</dbReference>
<keyword evidence="6" id="KW-0282">Flagellum</keyword>
<sequence length="108" mass="11578">MSILPIQALDAAAVDPALARAVQPTTIPTAASRAPEASFSRLLAEGVDGVNDKLIAAEDMATAFALDDSVPLHQVTYALEEARLSFELALQVRARLVEAYQELSRMQL</sequence>
<evidence type="ECO:0000256" key="4">
    <source>
        <dbReference type="HAMAP-Rule" id="MF_00724"/>
    </source>
</evidence>
<name>A0A2T9JGQ0_9CAUL</name>
<evidence type="ECO:0000313" key="7">
    <source>
        <dbReference type="Proteomes" id="UP000244913"/>
    </source>
</evidence>
<dbReference type="AlphaFoldDB" id="A0A2T9JGQ0"/>
<dbReference type="GO" id="GO:0005198">
    <property type="term" value="F:structural molecule activity"/>
    <property type="evidence" value="ECO:0007669"/>
    <property type="project" value="UniProtKB-UniRule"/>
</dbReference>
<dbReference type="PRINTS" id="PR01006">
    <property type="entry name" value="FLGHOOKFLIE"/>
</dbReference>
<comment type="subcellular location">
    <subcellularLocation>
        <location evidence="1 4">Bacterial flagellum basal body</location>
    </subcellularLocation>
</comment>
<proteinExistence type="inferred from homology"/>
<dbReference type="HAMAP" id="MF_00724">
    <property type="entry name" value="FliE"/>
    <property type="match status" value="1"/>
</dbReference>
<dbReference type="InterPro" id="IPR001624">
    <property type="entry name" value="FliE"/>
</dbReference>
<evidence type="ECO:0000313" key="6">
    <source>
        <dbReference type="EMBL" id="PVM82849.1"/>
    </source>
</evidence>
<protein>
    <recommendedName>
        <fullName evidence="4 5">Flagellar hook-basal body complex protein FliE</fullName>
    </recommendedName>
</protein>
<comment type="similarity">
    <text evidence="2 4">Belongs to the FliE family.</text>
</comment>
<accession>A0A2T9JGQ0</accession>
<dbReference type="RefSeq" id="WP_116567165.1">
    <property type="nucleotide sequence ID" value="NZ_QDKP01000034.1"/>
</dbReference>
<dbReference type="GO" id="GO:0009425">
    <property type="term" value="C:bacterial-type flagellum basal body"/>
    <property type="evidence" value="ECO:0007669"/>
    <property type="project" value="UniProtKB-SubCell"/>
</dbReference>
<evidence type="ECO:0000256" key="3">
    <source>
        <dbReference type="ARBA" id="ARBA00023143"/>
    </source>
</evidence>
<evidence type="ECO:0000256" key="1">
    <source>
        <dbReference type="ARBA" id="ARBA00004117"/>
    </source>
</evidence>
<dbReference type="Pfam" id="PF02049">
    <property type="entry name" value="FliE"/>
    <property type="match status" value="1"/>
</dbReference>
<keyword evidence="7" id="KW-1185">Reference proteome</keyword>
<dbReference type="GO" id="GO:0071973">
    <property type="term" value="P:bacterial-type flagellum-dependent cell motility"/>
    <property type="evidence" value="ECO:0007669"/>
    <property type="project" value="InterPro"/>
</dbReference>
<dbReference type="EMBL" id="QDKP01000034">
    <property type="protein sequence ID" value="PVM82849.1"/>
    <property type="molecule type" value="Genomic_DNA"/>
</dbReference>
<keyword evidence="6" id="KW-0966">Cell projection</keyword>
<evidence type="ECO:0000256" key="5">
    <source>
        <dbReference type="NCBIfam" id="TIGR00205"/>
    </source>
</evidence>
<dbReference type="PANTHER" id="PTHR34653">
    <property type="match status" value="1"/>
</dbReference>